<dbReference type="WBParaSite" id="TREG1_3020.1">
    <property type="protein sequence ID" value="TREG1_3020.1"/>
    <property type="gene ID" value="TREG1_3020"/>
</dbReference>
<proteinExistence type="inferred from homology"/>
<dbReference type="GO" id="GO:0005886">
    <property type="term" value="C:plasma membrane"/>
    <property type="evidence" value="ECO:0007669"/>
    <property type="project" value="InterPro"/>
</dbReference>
<keyword evidence="3" id="KW-0472">Membrane</keyword>
<reference evidence="5" key="1">
    <citation type="submission" date="2022-06" db="EMBL/GenBank/DDBJ databases">
        <authorList>
            <person name="Berger JAMES D."/>
            <person name="Berger JAMES D."/>
        </authorList>
    </citation>
    <scope>NUCLEOTIDE SEQUENCE [LARGE SCALE GENOMIC DNA]</scope>
</reference>
<feature type="domain" description="Band 7" evidence="4">
    <location>
        <begin position="162"/>
        <end position="325"/>
    </location>
</feature>
<sequence length="566" mass="63591">MSLLIDDDNYRFYDRRSKNHFKWSFGRHKSDNVNTSNAFIPPRYMFSYETTDSNVKHIEFTKPSELLYPNGGVGDRQETFDFSTAFSFSENKLDANDLDVANNYKTIFTYSDPICNVDYQLSTTYDYTDSAQRKNIDSRVYYAIIALSGLLLVLFFPFLCWFYVKHLIKSERIIVFRLGKRMKTKGPGWVFMLPICDRFHRITLDDQTVKIKPVSGGTQDEAVVEVTCSSTFYLLEPEYAFSMTSKSPVEIVSTQTQLCVLSALSHLEWNYLEHGNAKVDLANETKGTLNTRCSAYGIHVKEVEIGDLVLLRPPPVNKQKSNIELVSKHLQQLSCVLLNTRDATSSHFSKMSAGLSIPQQQQQQHQQQEETPSTGNTEMISKQSESLSSSTTITSGESTNSTTITAMTESQKQHHYKPVSTLQHLWLSQNHPSLSRAITRAQGLLNSDIACEALERASLQLVISTSSSSSQIKLTKDNLPLLDTAENLGYTLLYLDANSGKVGVGNGLSLLEKQPNSATLYIHINDLIDVVEGRLDVLKAIESDQVCMTGSLTVLSKMRHLLYLPA</sequence>
<reference evidence="6" key="2">
    <citation type="submission" date="2023-11" db="UniProtKB">
        <authorList>
            <consortium name="WormBaseParasite"/>
        </authorList>
    </citation>
    <scope>IDENTIFICATION</scope>
</reference>
<dbReference type="Proteomes" id="UP000050795">
    <property type="component" value="Unassembled WGS sequence"/>
</dbReference>
<dbReference type="Gene3D" id="3.30.479.30">
    <property type="entry name" value="Band 7 domain"/>
    <property type="match status" value="1"/>
</dbReference>
<accession>A0AA85JMD9</accession>
<keyword evidence="3" id="KW-0812">Transmembrane</keyword>
<evidence type="ECO:0000259" key="4">
    <source>
        <dbReference type="SMART" id="SM00244"/>
    </source>
</evidence>
<comment type="similarity">
    <text evidence="1">Belongs to the band 7/mec-2 family.</text>
</comment>
<feature type="transmembrane region" description="Helical" evidence="3">
    <location>
        <begin position="140"/>
        <end position="164"/>
    </location>
</feature>
<evidence type="ECO:0000256" key="2">
    <source>
        <dbReference type="SAM" id="MobiDB-lite"/>
    </source>
</evidence>
<evidence type="ECO:0000313" key="6">
    <source>
        <dbReference type="WBParaSite" id="TREG1_3020.1"/>
    </source>
</evidence>
<keyword evidence="3" id="KW-1133">Transmembrane helix</keyword>
<dbReference type="SMART" id="SM00244">
    <property type="entry name" value="PHB"/>
    <property type="match status" value="1"/>
</dbReference>
<protein>
    <recommendedName>
        <fullName evidence="4">Band 7 domain-containing protein</fullName>
    </recommendedName>
</protein>
<name>A0AA85JMD9_TRIRE</name>
<dbReference type="PANTHER" id="PTHR10264:SF19">
    <property type="entry name" value="AT06885P-RELATED"/>
    <property type="match status" value="1"/>
</dbReference>
<keyword evidence="5" id="KW-1185">Reference proteome</keyword>
<evidence type="ECO:0000256" key="3">
    <source>
        <dbReference type="SAM" id="Phobius"/>
    </source>
</evidence>
<evidence type="ECO:0000313" key="5">
    <source>
        <dbReference type="Proteomes" id="UP000050795"/>
    </source>
</evidence>
<evidence type="ECO:0000256" key="1">
    <source>
        <dbReference type="ARBA" id="ARBA00008164"/>
    </source>
</evidence>
<dbReference type="PANTHER" id="PTHR10264">
    <property type="entry name" value="BAND 7 PROTEIN-RELATED"/>
    <property type="match status" value="1"/>
</dbReference>
<dbReference type="AlphaFoldDB" id="A0AA85JMD9"/>
<feature type="region of interest" description="Disordered" evidence="2">
    <location>
        <begin position="348"/>
        <end position="400"/>
    </location>
</feature>
<dbReference type="InterPro" id="IPR043202">
    <property type="entry name" value="Band-7_stomatin-like"/>
</dbReference>
<feature type="compositionally biased region" description="Low complexity" evidence="2">
    <location>
        <begin position="378"/>
        <end position="400"/>
    </location>
</feature>
<dbReference type="Pfam" id="PF01145">
    <property type="entry name" value="Band_7"/>
    <property type="match status" value="1"/>
</dbReference>
<organism evidence="5 6">
    <name type="scientific">Trichobilharzia regenti</name>
    <name type="common">Nasal bird schistosome</name>
    <dbReference type="NCBI Taxonomy" id="157069"/>
    <lineage>
        <taxon>Eukaryota</taxon>
        <taxon>Metazoa</taxon>
        <taxon>Spiralia</taxon>
        <taxon>Lophotrochozoa</taxon>
        <taxon>Platyhelminthes</taxon>
        <taxon>Trematoda</taxon>
        <taxon>Digenea</taxon>
        <taxon>Strigeidida</taxon>
        <taxon>Schistosomatoidea</taxon>
        <taxon>Schistosomatidae</taxon>
        <taxon>Trichobilharzia</taxon>
    </lineage>
</organism>
<dbReference type="InterPro" id="IPR036013">
    <property type="entry name" value="Band_7/SPFH_dom_sf"/>
</dbReference>
<dbReference type="InterPro" id="IPR001107">
    <property type="entry name" value="Band_7"/>
</dbReference>